<organism evidence="1 2">
    <name type="scientific">Glaciibacter psychrotolerans</name>
    <dbReference type="NCBI Taxonomy" id="670054"/>
    <lineage>
        <taxon>Bacteria</taxon>
        <taxon>Bacillati</taxon>
        <taxon>Actinomycetota</taxon>
        <taxon>Actinomycetes</taxon>
        <taxon>Micrococcales</taxon>
        <taxon>Microbacteriaceae</taxon>
        <taxon>Glaciibacter</taxon>
    </lineage>
</organism>
<protein>
    <submittedName>
        <fullName evidence="1">Uncharacterized protein</fullName>
    </submittedName>
</protein>
<gene>
    <name evidence="1" type="ORF">HNR05_002743</name>
</gene>
<dbReference type="AlphaFoldDB" id="A0A7Z0EFY6"/>
<dbReference type="EMBL" id="JACCFM010000001">
    <property type="protein sequence ID" value="NYJ20952.1"/>
    <property type="molecule type" value="Genomic_DNA"/>
</dbReference>
<evidence type="ECO:0000313" key="2">
    <source>
        <dbReference type="Proteomes" id="UP000537260"/>
    </source>
</evidence>
<name>A0A7Z0EFY6_9MICO</name>
<dbReference type="Proteomes" id="UP000537260">
    <property type="component" value="Unassembled WGS sequence"/>
</dbReference>
<sequence>MYAPRTKTIGFSISPDALYAAVQRTAETGKYTVVATAASTRKIGFLSGITWLSFGHEYVASITASAEGSALELVCGGRDAAPKALLDGWTNTKAADKFLSAVHVTLAPESMGGPSNE</sequence>
<accession>A0A7Z0EFY6</accession>
<proteinExistence type="predicted"/>
<evidence type="ECO:0000313" key="1">
    <source>
        <dbReference type="EMBL" id="NYJ20952.1"/>
    </source>
</evidence>
<dbReference type="RefSeq" id="WP_179579627.1">
    <property type="nucleotide sequence ID" value="NZ_JACCFM010000001.1"/>
</dbReference>
<comment type="caution">
    <text evidence="1">The sequence shown here is derived from an EMBL/GenBank/DDBJ whole genome shotgun (WGS) entry which is preliminary data.</text>
</comment>
<reference evidence="1 2" key="1">
    <citation type="submission" date="2020-07" db="EMBL/GenBank/DDBJ databases">
        <title>Sequencing the genomes of 1000 actinobacteria strains.</title>
        <authorList>
            <person name="Klenk H.-P."/>
        </authorList>
    </citation>
    <scope>NUCLEOTIDE SEQUENCE [LARGE SCALE GENOMIC DNA]</scope>
    <source>
        <strain evidence="1 2">LI1</strain>
    </source>
</reference>
<keyword evidence="2" id="KW-1185">Reference proteome</keyword>